<gene>
    <name evidence="1" type="ORF">GCM10010201_18580</name>
</gene>
<reference evidence="1 2" key="1">
    <citation type="journal article" date="2019" name="Int. J. Syst. Evol. Microbiol.">
        <title>The Global Catalogue of Microorganisms (GCM) 10K type strain sequencing project: providing services to taxonomists for standard genome sequencing and annotation.</title>
        <authorList>
            <consortium name="The Broad Institute Genomics Platform"/>
            <consortium name="The Broad Institute Genome Sequencing Center for Infectious Disease"/>
            <person name="Wu L."/>
            <person name="Ma J."/>
        </authorList>
    </citation>
    <scope>NUCLEOTIDE SEQUENCE [LARGE SCALE GENOMIC DNA]</scope>
    <source>
        <strain evidence="1 2">JCM 3367</strain>
    </source>
</reference>
<evidence type="ECO:0000313" key="1">
    <source>
        <dbReference type="EMBL" id="GAA2521080.1"/>
    </source>
</evidence>
<keyword evidence="2" id="KW-1185">Reference proteome</keyword>
<sequence>MDPTSARDVLVYDGDCGFCQWLTDRASRWVRPVADFTPWQRADLERLGLTADECVEAVRWVGRDGRVAAGPVAVARALRGATGPAGWAFRALGWLLERRMVLPVAWPVYRWVANRRHLMPGGTAACALPPPPQGPSTG</sequence>
<dbReference type="Pfam" id="PF04134">
    <property type="entry name" value="DCC1-like"/>
    <property type="match status" value="1"/>
</dbReference>
<dbReference type="EMBL" id="BAAARY010000006">
    <property type="protein sequence ID" value="GAA2521080.1"/>
    <property type="molecule type" value="Genomic_DNA"/>
</dbReference>
<proteinExistence type="predicted"/>
<evidence type="ECO:0000313" key="2">
    <source>
        <dbReference type="Proteomes" id="UP001499978"/>
    </source>
</evidence>
<dbReference type="InterPro" id="IPR007263">
    <property type="entry name" value="DCC1-like"/>
</dbReference>
<accession>A0ABN3NFT8</accession>
<name>A0ABN3NFT8_9ACTN</name>
<evidence type="ECO:0008006" key="3">
    <source>
        <dbReference type="Google" id="ProtNLM"/>
    </source>
</evidence>
<dbReference type="Proteomes" id="UP001499978">
    <property type="component" value="Unassembled WGS sequence"/>
</dbReference>
<organism evidence="1 2">
    <name type="scientific">Pilimelia columellifera subsp. columellifera</name>
    <dbReference type="NCBI Taxonomy" id="706583"/>
    <lineage>
        <taxon>Bacteria</taxon>
        <taxon>Bacillati</taxon>
        <taxon>Actinomycetota</taxon>
        <taxon>Actinomycetes</taxon>
        <taxon>Micromonosporales</taxon>
        <taxon>Micromonosporaceae</taxon>
        <taxon>Pilimelia</taxon>
    </lineage>
</organism>
<comment type="caution">
    <text evidence="1">The sequence shown here is derived from an EMBL/GenBank/DDBJ whole genome shotgun (WGS) entry which is preliminary data.</text>
</comment>
<dbReference type="RefSeq" id="WP_344171270.1">
    <property type="nucleotide sequence ID" value="NZ_BAAARY010000006.1"/>
</dbReference>
<protein>
    <recommendedName>
        <fullName evidence="3">DUF393 domain-containing protein</fullName>
    </recommendedName>
</protein>